<comment type="subunit">
    <text evidence="12">Homodimer.</text>
</comment>
<name>A0A917X7B3_9ACTN</name>
<dbReference type="AlphaFoldDB" id="A0A917X7B3"/>
<evidence type="ECO:0000256" key="14">
    <source>
        <dbReference type="SAM" id="MobiDB-lite"/>
    </source>
</evidence>
<feature type="domain" description="Peptidase S24/S26A/S26B/S26C" evidence="15">
    <location>
        <begin position="202"/>
        <end position="314"/>
    </location>
</feature>
<dbReference type="Pfam" id="PF01726">
    <property type="entry name" value="LexA_DNA_bind"/>
    <property type="match status" value="1"/>
</dbReference>
<evidence type="ECO:0000256" key="5">
    <source>
        <dbReference type="ARBA" id="ARBA00022801"/>
    </source>
</evidence>
<evidence type="ECO:0000256" key="7">
    <source>
        <dbReference type="ARBA" id="ARBA00023015"/>
    </source>
</evidence>
<keyword evidence="2 12" id="KW-0678">Repressor</keyword>
<dbReference type="InterPro" id="IPR015927">
    <property type="entry name" value="Peptidase_S24_S26A/B/C"/>
</dbReference>
<gene>
    <name evidence="12" type="primary">lexA</name>
    <name evidence="17" type="ORF">GCM10007977_102380</name>
</gene>
<keyword evidence="10 12" id="KW-0234">DNA repair</keyword>
<dbReference type="GO" id="GO:0009432">
    <property type="term" value="P:SOS response"/>
    <property type="evidence" value="ECO:0007669"/>
    <property type="project" value="UniProtKB-UniRule"/>
</dbReference>
<keyword evidence="8 12" id="KW-0238">DNA-binding</keyword>
<keyword evidence="7 12" id="KW-0805">Transcription regulation</keyword>
<feature type="active site" description="For autocatalytic cleavage activity" evidence="12">
    <location>
        <position position="244"/>
    </location>
</feature>
<accession>A0A917X7B3</accession>
<sequence length="320" mass="32248">MEAVGEISERQRDILAVIQAWVDEHGYPPTVREIGAAVGLGSPSSVAHHLRALEQRGLLRRAARGPRAVDARPAGIHALRSAGGLATGLQRRRSADAGALGLAAGARSASAVDAARAGGPGGRPASTVDGLPVSGPGALSTSTAGEAAAGGPGARLRAVGGRGAGRVVGGGGTARRPGDLAPSGDEGEAPGSLDVDPGVRVPLVGTIAAGGPILAVEHRDDDLTLPSTLVGHGNLFALNVKGDSMIEAAICDGDIVVVRQQSVAEQGDIVAAMLDNEATVKVYRSRDGHTELVPRNPAYDVIPADDAIILGKVVCVLRRM</sequence>
<evidence type="ECO:0000256" key="6">
    <source>
        <dbReference type="ARBA" id="ARBA00022813"/>
    </source>
</evidence>
<feature type="compositionally biased region" description="Gly residues" evidence="14">
    <location>
        <begin position="160"/>
        <end position="173"/>
    </location>
</feature>
<dbReference type="InterPro" id="IPR039418">
    <property type="entry name" value="LexA-like"/>
</dbReference>
<proteinExistence type="inferred from homology"/>
<dbReference type="InterPro" id="IPR050077">
    <property type="entry name" value="LexA_repressor"/>
</dbReference>
<evidence type="ECO:0000256" key="13">
    <source>
        <dbReference type="RuleBase" id="RU003991"/>
    </source>
</evidence>
<dbReference type="CDD" id="cd06529">
    <property type="entry name" value="S24_LexA-like"/>
    <property type="match status" value="1"/>
</dbReference>
<comment type="similarity">
    <text evidence="1 12 13">Belongs to the peptidase S24 family.</text>
</comment>
<dbReference type="SUPFAM" id="SSF46785">
    <property type="entry name" value="Winged helix' DNA-binding domain"/>
    <property type="match status" value="1"/>
</dbReference>
<comment type="caution">
    <text evidence="17">The sequence shown here is derived from an EMBL/GenBank/DDBJ whole genome shotgun (WGS) entry which is preliminary data.</text>
</comment>
<evidence type="ECO:0000256" key="10">
    <source>
        <dbReference type="ARBA" id="ARBA00023204"/>
    </source>
</evidence>
<evidence type="ECO:0000259" key="16">
    <source>
        <dbReference type="Pfam" id="PF01726"/>
    </source>
</evidence>
<evidence type="ECO:0000256" key="2">
    <source>
        <dbReference type="ARBA" id="ARBA00022491"/>
    </source>
</evidence>
<reference evidence="17" key="1">
    <citation type="journal article" date="2014" name="Int. J. Syst. Evol. Microbiol.">
        <title>Complete genome sequence of Corynebacterium casei LMG S-19264T (=DSM 44701T), isolated from a smear-ripened cheese.</title>
        <authorList>
            <consortium name="US DOE Joint Genome Institute (JGI-PGF)"/>
            <person name="Walter F."/>
            <person name="Albersmeier A."/>
            <person name="Kalinowski J."/>
            <person name="Ruckert C."/>
        </authorList>
    </citation>
    <scope>NUCLEOTIDE SEQUENCE</scope>
    <source>
        <strain evidence="17">JCM 19831</strain>
    </source>
</reference>
<dbReference type="GO" id="GO:0006281">
    <property type="term" value="P:DNA repair"/>
    <property type="evidence" value="ECO:0007669"/>
    <property type="project" value="UniProtKB-UniRule"/>
</dbReference>
<organism evidence="17 18">
    <name type="scientific">Dactylosporangium sucinum</name>
    <dbReference type="NCBI Taxonomy" id="1424081"/>
    <lineage>
        <taxon>Bacteria</taxon>
        <taxon>Bacillati</taxon>
        <taxon>Actinomycetota</taxon>
        <taxon>Actinomycetes</taxon>
        <taxon>Micromonosporales</taxon>
        <taxon>Micromonosporaceae</taxon>
        <taxon>Dactylosporangium</taxon>
    </lineage>
</organism>
<keyword evidence="4 12" id="KW-0227">DNA damage</keyword>
<dbReference type="EC" id="3.4.21.88" evidence="12"/>
<dbReference type="Gene3D" id="2.10.109.10">
    <property type="entry name" value="Umud Fragment, subunit A"/>
    <property type="match status" value="1"/>
</dbReference>
<dbReference type="PRINTS" id="PR00726">
    <property type="entry name" value="LEXASERPTASE"/>
</dbReference>
<keyword evidence="11 12" id="KW-0742">SOS response</keyword>
<dbReference type="Gene3D" id="1.10.10.10">
    <property type="entry name" value="Winged helix-like DNA-binding domain superfamily/Winged helix DNA-binding domain"/>
    <property type="match status" value="1"/>
</dbReference>
<dbReference type="GO" id="GO:0003677">
    <property type="term" value="F:DNA binding"/>
    <property type="evidence" value="ECO:0007669"/>
    <property type="project" value="UniProtKB-UniRule"/>
</dbReference>
<dbReference type="HAMAP" id="MF_00015">
    <property type="entry name" value="LexA"/>
    <property type="match status" value="1"/>
</dbReference>
<dbReference type="EMBL" id="BMPI01000096">
    <property type="protein sequence ID" value="GGM84371.1"/>
    <property type="molecule type" value="Genomic_DNA"/>
</dbReference>
<evidence type="ECO:0000256" key="11">
    <source>
        <dbReference type="ARBA" id="ARBA00023236"/>
    </source>
</evidence>
<dbReference type="InterPro" id="IPR036286">
    <property type="entry name" value="LexA/Signal_pep-like_sf"/>
</dbReference>
<evidence type="ECO:0000256" key="3">
    <source>
        <dbReference type="ARBA" id="ARBA00022705"/>
    </source>
</evidence>
<evidence type="ECO:0000256" key="9">
    <source>
        <dbReference type="ARBA" id="ARBA00023163"/>
    </source>
</evidence>
<feature type="compositionally biased region" description="Low complexity" evidence="14">
    <location>
        <begin position="137"/>
        <end position="147"/>
    </location>
</feature>
<comment type="catalytic activity">
    <reaction evidence="12">
        <text>Hydrolysis of Ala-|-Gly bond in repressor LexA.</text>
        <dbReference type="EC" id="3.4.21.88"/>
    </reaction>
</comment>
<feature type="site" description="Cleavage; by autolysis" evidence="12">
    <location>
        <begin position="209"/>
        <end position="210"/>
    </location>
</feature>
<keyword evidence="5 12" id="KW-0378">Hydrolase</keyword>
<evidence type="ECO:0000313" key="17">
    <source>
        <dbReference type="EMBL" id="GGM84371.1"/>
    </source>
</evidence>
<keyword evidence="9 12" id="KW-0804">Transcription</keyword>
<dbReference type="GO" id="GO:0045892">
    <property type="term" value="P:negative regulation of DNA-templated transcription"/>
    <property type="evidence" value="ECO:0007669"/>
    <property type="project" value="UniProtKB-UniRule"/>
</dbReference>
<evidence type="ECO:0000313" key="18">
    <source>
        <dbReference type="Proteomes" id="UP000642070"/>
    </source>
</evidence>
<evidence type="ECO:0000256" key="1">
    <source>
        <dbReference type="ARBA" id="ARBA00007484"/>
    </source>
</evidence>
<keyword evidence="3 12" id="KW-0235">DNA replication</keyword>
<dbReference type="InterPro" id="IPR006200">
    <property type="entry name" value="LexA"/>
</dbReference>
<dbReference type="GO" id="GO:0006260">
    <property type="term" value="P:DNA replication"/>
    <property type="evidence" value="ECO:0007669"/>
    <property type="project" value="UniProtKB-UniRule"/>
</dbReference>
<dbReference type="FunFam" id="2.10.109.10:FF:000001">
    <property type="entry name" value="LexA repressor"/>
    <property type="match status" value="1"/>
</dbReference>
<feature type="region of interest" description="Disordered" evidence="14">
    <location>
        <begin position="114"/>
        <end position="196"/>
    </location>
</feature>
<dbReference type="InterPro" id="IPR036388">
    <property type="entry name" value="WH-like_DNA-bd_sf"/>
</dbReference>
<dbReference type="SUPFAM" id="SSF51306">
    <property type="entry name" value="LexA/Signal peptidase"/>
    <property type="match status" value="1"/>
</dbReference>
<evidence type="ECO:0000256" key="12">
    <source>
        <dbReference type="HAMAP-Rule" id="MF_00015"/>
    </source>
</evidence>
<dbReference type="GO" id="GO:0004252">
    <property type="term" value="F:serine-type endopeptidase activity"/>
    <property type="evidence" value="ECO:0007669"/>
    <property type="project" value="UniProtKB-UniRule"/>
</dbReference>
<dbReference type="RefSeq" id="WP_190257375.1">
    <property type="nucleotide sequence ID" value="NZ_BMPI01000096.1"/>
</dbReference>
<evidence type="ECO:0000259" key="15">
    <source>
        <dbReference type="Pfam" id="PF00717"/>
    </source>
</evidence>
<reference evidence="17" key="2">
    <citation type="submission" date="2020-09" db="EMBL/GenBank/DDBJ databases">
        <authorList>
            <person name="Sun Q."/>
            <person name="Ohkuma M."/>
        </authorList>
    </citation>
    <scope>NUCLEOTIDE SEQUENCE</scope>
    <source>
        <strain evidence="17">JCM 19831</strain>
    </source>
</reference>
<feature type="active site" description="For autocatalytic cleavage activity" evidence="12">
    <location>
        <position position="281"/>
    </location>
</feature>
<keyword evidence="18" id="KW-1185">Reference proteome</keyword>
<dbReference type="GO" id="GO:0006508">
    <property type="term" value="P:proteolysis"/>
    <property type="evidence" value="ECO:0007669"/>
    <property type="project" value="InterPro"/>
</dbReference>
<dbReference type="InterPro" id="IPR036390">
    <property type="entry name" value="WH_DNA-bd_sf"/>
</dbReference>
<keyword evidence="6 12" id="KW-0068">Autocatalytic cleavage</keyword>
<feature type="DNA-binding region" description="H-T-H motif" evidence="12">
    <location>
        <begin position="31"/>
        <end position="51"/>
    </location>
</feature>
<evidence type="ECO:0000256" key="4">
    <source>
        <dbReference type="ARBA" id="ARBA00022763"/>
    </source>
</evidence>
<dbReference type="Pfam" id="PF00717">
    <property type="entry name" value="Peptidase_S24"/>
    <property type="match status" value="1"/>
</dbReference>
<feature type="domain" description="LexA repressor DNA-binding" evidence="16">
    <location>
        <begin position="7"/>
        <end position="68"/>
    </location>
</feature>
<dbReference type="PANTHER" id="PTHR33516:SF2">
    <property type="entry name" value="LEXA REPRESSOR-RELATED"/>
    <property type="match status" value="1"/>
</dbReference>
<dbReference type="NCBIfam" id="TIGR00498">
    <property type="entry name" value="lexA"/>
    <property type="match status" value="1"/>
</dbReference>
<comment type="function">
    <text evidence="12">Represses a number of genes involved in the response to DNA damage (SOS response), including recA and lexA. In the presence of single-stranded DNA, RecA interacts with LexA causing an autocatalytic cleavage which disrupts the DNA-binding part of LexA, leading to derepression of the SOS regulon and eventually DNA repair.</text>
</comment>
<dbReference type="InterPro" id="IPR006199">
    <property type="entry name" value="LexA_DNA-bd_dom"/>
</dbReference>
<dbReference type="InterPro" id="IPR011991">
    <property type="entry name" value="ArsR-like_HTH"/>
</dbReference>
<dbReference type="CDD" id="cd00090">
    <property type="entry name" value="HTH_ARSR"/>
    <property type="match status" value="1"/>
</dbReference>
<dbReference type="InterPro" id="IPR006197">
    <property type="entry name" value="Peptidase_S24_LexA"/>
</dbReference>
<dbReference type="Proteomes" id="UP000642070">
    <property type="component" value="Unassembled WGS sequence"/>
</dbReference>
<evidence type="ECO:0000256" key="8">
    <source>
        <dbReference type="ARBA" id="ARBA00023125"/>
    </source>
</evidence>
<dbReference type="PANTHER" id="PTHR33516">
    <property type="entry name" value="LEXA REPRESSOR"/>
    <property type="match status" value="1"/>
</dbReference>
<protein>
    <recommendedName>
        <fullName evidence="12">LexA repressor</fullName>
        <ecNumber evidence="12">3.4.21.88</ecNumber>
    </recommendedName>
</protein>